<dbReference type="EMBL" id="CP093348">
    <property type="protein sequence ID" value="WOH07074.1"/>
    <property type="molecule type" value="Genomic_DNA"/>
</dbReference>
<organism evidence="4 5">
    <name type="scientific">Daucus carota subsp. sativus</name>
    <name type="common">Carrot</name>
    <dbReference type="NCBI Taxonomy" id="79200"/>
    <lineage>
        <taxon>Eukaryota</taxon>
        <taxon>Viridiplantae</taxon>
        <taxon>Streptophyta</taxon>
        <taxon>Embryophyta</taxon>
        <taxon>Tracheophyta</taxon>
        <taxon>Spermatophyta</taxon>
        <taxon>Magnoliopsida</taxon>
        <taxon>eudicotyledons</taxon>
        <taxon>Gunneridae</taxon>
        <taxon>Pentapetalae</taxon>
        <taxon>asterids</taxon>
        <taxon>campanulids</taxon>
        <taxon>Apiales</taxon>
        <taxon>Apiaceae</taxon>
        <taxon>Apioideae</taxon>
        <taxon>Scandiceae</taxon>
        <taxon>Daucinae</taxon>
        <taxon>Daucus</taxon>
        <taxon>Daucus sect. Daucus</taxon>
    </lineage>
</organism>
<dbReference type="Gene3D" id="2.40.128.330">
    <property type="match status" value="1"/>
</dbReference>
<feature type="compositionally biased region" description="Basic and acidic residues" evidence="3">
    <location>
        <begin position="275"/>
        <end position="289"/>
    </location>
</feature>
<feature type="transmembrane region" description="Helical" evidence="2">
    <location>
        <begin position="347"/>
        <end position="371"/>
    </location>
</feature>
<dbReference type="CDD" id="cd12823">
    <property type="entry name" value="Mrs2_Mfm1p-like"/>
    <property type="match status" value="1"/>
</dbReference>
<dbReference type="Gene3D" id="1.20.58.340">
    <property type="entry name" value="Magnesium transport protein CorA, transmembrane region"/>
    <property type="match status" value="1"/>
</dbReference>
<dbReference type="GO" id="GO:0015095">
    <property type="term" value="F:magnesium ion transmembrane transporter activity"/>
    <property type="evidence" value="ECO:0007669"/>
    <property type="project" value="UniProtKB-ARBA"/>
</dbReference>
<dbReference type="Proteomes" id="UP000077755">
    <property type="component" value="Chromosome 6"/>
</dbReference>
<dbReference type="AlphaFoldDB" id="A0AAF0XHU2"/>
<keyword evidence="2" id="KW-1133">Transmembrane helix</keyword>
<dbReference type="Pfam" id="PF22099">
    <property type="entry name" value="MRS2-like"/>
    <property type="match status" value="2"/>
</dbReference>
<dbReference type="PANTHER" id="PTHR13890:SF29">
    <property type="entry name" value="MAGNESIUM TRANSPORTER MRS2-F"/>
    <property type="match status" value="1"/>
</dbReference>
<name>A0AAF0XHU2_DAUCS</name>
<protein>
    <recommendedName>
        <fullName evidence="2">Magnesium transporter</fullName>
    </recommendedName>
</protein>
<dbReference type="GO" id="GO:0016020">
    <property type="term" value="C:membrane"/>
    <property type="evidence" value="ECO:0007669"/>
    <property type="project" value="UniProtKB-SubCell"/>
</dbReference>
<evidence type="ECO:0000313" key="4">
    <source>
        <dbReference type="EMBL" id="WOH07074.1"/>
    </source>
</evidence>
<proteinExistence type="inferred from homology"/>
<comment type="subcellular location">
    <subcellularLocation>
        <location evidence="2">Membrane</location>
        <topology evidence="2">Multi-pass membrane protein</topology>
    </subcellularLocation>
</comment>
<comment type="function">
    <text evidence="2">Magnesium transporter that may mediate the influx of magnesium.</text>
</comment>
<keyword evidence="5" id="KW-1185">Reference proteome</keyword>
<dbReference type="FunFam" id="1.20.58.340:FF:000023">
    <property type="entry name" value="Magnesium transporter MRS2-E"/>
    <property type="match status" value="1"/>
</dbReference>
<reference evidence="4" key="1">
    <citation type="journal article" date="2016" name="Nat. Genet.">
        <title>A high-quality carrot genome assembly provides new insights into carotenoid accumulation and asterid genome evolution.</title>
        <authorList>
            <person name="Iorizzo M."/>
            <person name="Ellison S."/>
            <person name="Senalik D."/>
            <person name="Zeng P."/>
            <person name="Satapoomin P."/>
            <person name="Huang J."/>
            <person name="Bowman M."/>
            <person name="Iovene M."/>
            <person name="Sanseverino W."/>
            <person name="Cavagnaro P."/>
            <person name="Yildiz M."/>
            <person name="Macko-Podgorni A."/>
            <person name="Moranska E."/>
            <person name="Grzebelus E."/>
            <person name="Grzebelus D."/>
            <person name="Ashrafi H."/>
            <person name="Zheng Z."/>
            <person name="Cheng S."/>
            <person name="Spooner D."/>
            <person name="Van Deynze A."/>
            <person name="Simon P."/>
        </authorList>
    </citation>
    <scope>NUCLEOTIDE SEQUENCE</scope>
    <source>
        <tissue evidence="4">Leaf</tissue>
    </source>
</reference>
<gene>
    <name evidence="4" type="ORF">DCAR_0626503</name>
</gene>
<keyword evidence="2" id="KW-0472">Membrane</keyword>
<dbReference type="KEGG" id="dcr:108225070"/>
<evidence type="ECO:0000256" key="1">
    <source>
        <dbReference type="ARBA" id="ARBA00007535"/>
    </source>
</evidence>
<keyword evidence="2" id="KW-0812">Transmembrane</keyword>
<dbReference type="PANTHER" id="PTHR13890">
    <property type="entry name" value="RNA SPLICING PROTEIN MRS2, MITOCHONDRIAL"/>
    <property type="match status" value="1"/>
</dbReference>
<evidence type="ECO:0000256" key="3">
    <source>
        <dbReference type="SAM" id="MobiDB-lite"/>
    </source>
</evidence>
<sequence length="415" mass="46277">MVYPPEDLNRAAVHAAPARRKGIGTRLWLVVSESGKSHVEEVGKHSIMRRTGLPARDLRVLDPMLSYPSTILGRERAIVVNLEHIKAIITAAEILMINSTNPLVVQFVIDLQDRVSTPSDRSNSPLERLEGDLQDKNHAALASNFNRDDPNATVLSPAGGGPKILPFEFKALEVCLESACRCLESETQTLEDEAYPALDELTSQISTLNLERVRQIKSRLVAISGRVQKVRDELEHLLDDDNDMAEMYLTEKLVESSREQASLREESGIEEVQVDDQRYEESEADHSENNSEISTAFKPNIEELESLLEAYFAQIDGISQKLANMNEYVDDTEDFINIMLDDKQNQLLQMGVMLSTGNMILNAGIVVVGLFGMNIHIELYDGQPKQFWETVSGTVGGCLALYLIAVGWGKKRNLI</sequence>
<accession>A0AAF0XHU2</accession>
<evidence type="ECO:0000313" key="5">
    <source>
        <dbReference type="Proteomes" id="UP000077755"/>
    </source>
</evidence>
<keyword evidence="2" id="KW-0460">Magnesium</keyword>
<evidence type="ECO:0000256" key="2">
    <source>
        <dbReference type="RuleBase" id="RU366041"/>
    </source>
</evidence>
<keyword evidence="2" id="KW-0406">Ion transport</keyword>
<feature type="region of interest" description="Disordered" evidence="3">
    <location>
        <begin position="259"/>
        <end position="292"/>
    </location>
</feature>
<comment type="similarity">
    <text evidence="1 2">Belongs to the CorA metal ion transporter (MIT) (TC 1.A.35.5) family.</text>
</comment>
<dbReference type="InterPro" id="IPR039204">
    <property type="entry name" value="MRS2-like"/>
</dbReference>
<feature type="transmembrane region" description="Helical" evidence="2">
    <location>
        <begin position="391"/>
        <end position="409"/>
    </location>
</feature>
<reference evidence="4" key="2">
    <citation type="submission" date="2022-03" db="EMBL/GenBank/DDBJ databases">
        <title>Draft title - Genomic analysis of global carrot germplasm unveils the trajectory of domestication and the origin of high carotenoid orange carrot.</title>
        <authorList>
            <person name="Iorizzo M."/>
            <person name="Ellison S."/>
            <person name="Senalik D."/>
            <person name="Macko-Podgorni A."/>
            <person name="Grzebelus D."/>
            <person name="Bostan H."/>
            <person name="Rolling W."/>
            <person name="Curaba J."/>
            <person name="Simon P."/>
        </authorList>
    </citation>
    <scope>NUCLEOTIDE SEQUENCE</scope>
    <source>
        <tissue evidence="4">Leaf</tissue>
    </source>
</reference>
<keyword evidence="2" id="KW-0813">Transport</keyword>
<dbReference type="FunFam" id="2.40.128.330:FF:000001">
    <property type="entry name" value="Magnesium transporter MRS2-1"/>
    <property type="match status" value="1"/>
</dbReference>